<evidence type="ECO:0000313" key="2">
    <source>
        <dbReference type="EMBL" id="XBH01611.1"/>
    </source>
</evidence>
<organism evidence="2">
    <name type="scientific">Singulisphaera sp. Ch08</name>
    <dbReference type="NCBI Taxonomy" id="3120278"/>
    <lineage>
        <taxon>Bacteria</taxon>
        <taxon>Pseudomonadati</taxon>
        <taxon>Planctomycetota</taxon>
        <taxon>Planctomycetia</taxon>
        <taxon>Isosphaerales</taxon>
        <taxon>Isosphaeraceae</taxon>
        <taxon>Singulisphaera</taxon>
    </lineage>
</organism>
<dbReference type="PANTHER" id="PTHR34322:SF2">
    <property type="entry name" value="TRANSPOSASE IS200-LIKE DOMAIN-CONTAINING PROTEIN"/>
    <property type="match status" value="1"/>
</dbReference>
<gene>
    <name evidence="2" type="ORF">V5E97_25085</name>
</gene>
<dbReference type="RefSeq" id="WP_406694353.1">
    <property type="nucleotide sequence ID" value="NZ_CP155447.1"/>
</dbReference>
<protein>
    <submittedName>
        <fullName evidence="2">Transposase</fullName>
    </submittedName>
</protein>
<dbReference type="Pfam" id="PF01797">
    <property type="entry name" value="Y1_Tnp"/>
    <property type="match status" value="1"/>
</dbReference>
<reference evidence="2" key="1">
    <citation type="submission" date="2024-05" db="EMBL/GenBank/DDBJ databases">
        <title>Planctomycetes of the genus Singulisphaera possess chitinolytic capabilities.</title>
        <authorList>
            <person name="Ivanova A."/>
        </authorList>
    </citation>
    <scope>NUCLEOTIDE SEQUENCE</scope>
    <source>
        <strain evidence="2">Ch08T</strain>
    </source>
</reference>
<dbReference type="GO" id="GO:0006313">
    <property type="term" value="P:DNA transposition"/>
    <property type="evidence" value="ECO:0007669"/>
    <property type="project" value="InterPro"/>
</dbReference>
<evidence type="ECO:0000259" key="1">
    <source>
        <dbReference type="SMART" id="SM01321"/>
    </source>
</evidence>
<dbReference type="GO" id="GO:0004803">
    <property type="term" value="F:transposase activity"/>
    <property type="evidence" value="ECO:0007669"/>
    <property type="project" value="InterPro"/>
</dbReference>
<proteinExistence type="predicted"/>
<dbReference type="EMBL" id="CP155447">
    <property type="protein sequence ID" value="XBH01611.1"/>
    <property type="molecule type" value="Genomic_DNA"/>
</dbReference>
<dbReference type="GO" id="GO:0003677">
    <property type="term" value="F:DNA binding"/>
    <property type="evidence" value="ECO:0007669"/>
    <property type="project" value="InterPro"/>
</dbReference>
<dbReference type="SUPFAM" id="SSF143422">
    <property type="entry name" value="Transposase IS200-like"/>
    <property type="match status" value="1"/>
</dbReference>
<feature type="domain" description="Transposase IS200-like" evidence="1">
    <location>
        <begin position="9"/>
        <end position="126"/>
    </location>
</feature>
<sequence>MSRPPRAAEGGLIYHALNRANARLTIFGDDGDFEAFERVLAEAVTRYDMRLLAYCVMPNHFHLVLWPHADGDLSLFMRWLTMTHTQRWHAHRHSAGSGHLYQGRFKSFPVQGDDHLVTVCRYVERNALRAGLTTQAEQWRWGSLGRAPTKKASPGVSLSRWPIPRPRHWIERVNAPLSVAEEEAMQRAITRGQPFGTPDWQMTTATRLGLGSTLQPIGRPKKQKNGS</sequence>
<accession>A0AAU7C8N6</accession>
<dbReference type="AlphaFoldDB" id="A0AAU7C8N6"/>
<dbReference type="InterPro" id="IPR002686">
    <property type="entry name" value="Transposase_17"/>
</dbReference>
<dbReference type="PANTHER" id="PTHR34322">
    <property type="entry name" value="TRANSPOSASE, Y1_TNP DOMAIN-CONTAINING"/>
    <property type="match status" value="1"/>
</dbReference>
<name>A0AAU7C8N6_9BACT</name>
<dbReference type="InterPro" id="IPR036515">
    <property type="entry name" value="Transposase_17_sf"/>
</dbReference>
<dbReference type="SMART" id="SM01321">
    <property type="entry name" value="Y1_Tnp"/>
    <property type="match status" value="1"/>
</dbReference>
<dbReference type="Gene3D" id="3.30.70.1290">
    <property type="entry name" value="Transposase IS200-like"/>
    <property type="match status" value="1"/>
</dbReference>